<dbReference type="Pfam" id="PF00249">
    <property type="entry name" value="Myb_DNA-binding"/>
    <property type="match status" value="3"/>
</dbReference>
<evidence type="ECO:0000313" key="10">
    <source>
        <dbReference type="Proteomes" id="UP000887574"/>
    </source>
</evidence>
<keyword evidence="4" id="KW-0804">Transcription</keyword>
<name>A0A915DVE6_9BILA</name>
<organism evidence="10 11">
    <name type="scientific">Ditylenchus dipsaci</name>
    <dbReference type="NCBI Taxonomy" id="166011"/>
    <lineage>
        <taxon>Eukaryota</taxon>
        <taxon>Metazoa</taxon>
        <taxon>Ecdysozoa</taxon>
        <taxon>Nematoda</taxon>
        <taxon>Chromadorea</taxon>
        <taxon>Rhabditida</taxon>
        <taxon>Tylenchina</taxon>
        <taxon>Tylenchomorpha</taxon>
        <taxon>Sphaerularioidea</taxon>
        <taxon>Anguinidae</taxon>
        <taxon>Anguininae</taxon>
        <taxon>Ditylenchus</taxon>
    </lineage>
</organism>
<evidence type="ECO:0000256" key="6">
    <source>
        <dbReference type="SAM" id="Coils"/>
    </source>
</evidence>
<feature type="domain" description="Myb-like" evidence="8">
    <location>
        <begin position="380"/>
        <end position="431"/>
    </location>
</feature>
<dbReference type="PROSITE" id="PS51294">
    <property type="entry name" value="HTH_MYB"/>
    <property type="match status" value="4"/>
</dbReference>
<accession>A0A915DVE6</accession>
<dbReference type="GO" id="GO:0000978">
    <property type="term" value="F:RNA polymerase II cis-regulatory region sequence-specific DNA binding"/>
    <property type="evidence" value="ECO:0007669"/>
    <property type="project" value="TreeGrafter"/>
</dbReference>
<dbReference type="SMART" id="SM00717">
    <property type="entry name" value="SANT"/>
    <property type="match status" value="4"/>
</dbReference>
<feature type="region of interest" description="Disordered" evidence="7">
    <location>
        <begin position="26"/>
        <end position="48"/>
    </location>
</feature>
<keyword evidence="6" id="KW-0175">Coiled coil</keyword>
<protein>
    <submittedName>
        <fullName evidence="11">snRNA-activating protein complex subunit 4</fullName>
    </submittedName>
</protein>
<feature type="domain" description="HTH myb-type" evidence="9">
    <location>
        <begin position="273"/>
        <end position="328"/>
    </location>
</feature>
<dbReference type="WBParaSite" id="jg24086">
    <property type="protein sequence ID" value="jg24086"/>
    <property type="gene ID" value="jg24086"/>
</dbReference>
<dbReference type="Proteomes" id="UP000887574">
    <property type="component" value="Unplaced"/>
</dbReference>
<evidence type="ECO:0000256" key="1">
    <source>
        <dbReference type="ARBA" id="ARBA00004123"/>
    </source>
</evidence>
<reference evidence="11" key="1">
    <citation type="submission" date="2022-11" db="UniProtKB">
        <authorList>
            <consortium name="WormBaseParasite"/>
        </authorList>
    </citation>
    <scope>IDENTIFICATION</scope>
</reference>
<feature type="coiled-coil region" evidence="6">
    <location>
        <begin position="204"/>
        <end position="231"/>
    </location>
</feature>
<evidence type="ECO:0000256" key="7">
    <source>
        <dbReference type="SAM" id="MobiDB-lite"/>
    </source>
</evidence>
<feature type="domain" description="Myb-like" evidence="8">
    <location>
        <begin position="325"/>
        <end position="379"/>
    </location>
</feature>
<dbReference type="InterPro" id="IPR009057">
    <property type="entry name" value="Homeodomain-like_sf"/>
</dbReference>
<dbReference type="PROSITE" id="PS50090">
    <property type="entry name" value="MYB_LIKE"/>
    <property type="match status" value="3"/>
</dbReference>
<comment type="subcellular location">
    <subcellularLocation>
        <location evidence="1">Nucleus</location>
    </subcellularLocation>
</comment>
<keyword evidence="10" id="KW-1185">Reference proteome</keyword>
<keyword evidence="3" id="KW-0238">DNA-binding</keyword>
<dbReference type="GO" id="GO:0005634">
    <property type="term" value="C:nucleus"/>
    <property type="evidence" value="ECO:0007669"/>
    <property type="project" value="UniProtKB-SubCell"/>
</dbReference>
<evidence type="ECO:0000256" key="2">
    <source>
        <dbReference type="ARBA" id="ARBA00023015"/>
    </source>
</evidence>
<keyword evidence="5" id="KW-0539">Nucleus</keyword>
<dbReference type="PANTHER" id="PTHR46621:SF1">
    <property type="entry name" value="SNRNA-ACTIVATING PROTEIN COMPLEX SUBUNIT 4"/>
    <property type="match status" value="1"/>
</dbReference>
<sequence length="905" mass="104777">MDVPSTSLKRSLSNCSLDGHENLFRNDSISAANEDGPSGSESPSLEQDEQDAFAGLGDEDDDTKRIAALFAVNQVYLDFVNKMIAKVDRAIERNRELQCLTAQNAASILHHFLLFRTKRQISTHIQKILGKWVQKSCPFSFLFPTLFQGFQWNDARLECRAQENIRNLHCRSLMSDDRNWRKEELSFSKKVKDIIAEKLVTAGVETTLEQKQQWRAQIEQLNRRIIYLRERPDSEILAGSNFEDVDWARISATNFRGTRSINQLRMKWCNECSPKYSKEAWTKEEESTLSELAQRPWINWDVVSDQLGTSRTPFQCFEHFHSLRSQLKDRKPWTTAEDEKLMSLVQTLRVGNEIHWYKIASYIPGRTKYQCEHRYRRSLDRAIKHGRWSIAEDLLLLNTINKYGPQDWQRIAGHIPNRSALQCRDRWINVLDSKRRNKPWLWEEHVRLLFGVKIFGRNNFAKIALLLPGRNNSDVKTRIMALIRFKIMAYEAQVDKREMPDYKVVQTSFLYFKDRRDIVLSKFREFAKDNLGEDDGTQKLGARMGLGSFVLTSSGDQADYSDSKHLQKMEFGKVVNKSGRWVKLIKNPNEYGSDELRLEIQKLPEEQKTQLIDFLRESDVRLSAELEEESQVPDDPDEALTYYEGIITPERMEKLKQLLDEVLLLKTQIVKPTKARKRKAAAMVESMAPKRHTVAIKDRLVDEIQRNVDSINPEDRRSCMLRNLCHFVRKCDDMSAMEKYQREGLRSTGFLAIEAYLRQRLGLHQNVDPSPTTDLDNDEEVLDQKPCTSTATTNSTANKFCLEKGINQLLPPSTATINGVALYKKNMRMTLLKTANLMFPMVDKDRQIESGDEKLDIELPAEVVNSPEYVELKTLMYKMFFLPMMMHTATAPSELPNPDGNTSNK</sequence>
<dbReference type="GO" id="GO:0019185">
    <property type="term" value="C:snRNA-activating protein complex"/>
    <property type="evidence" value="ECO:0007669"/>
    <property type="project" value="TreeGrafter"/>
</dbReference>
<evidence type="ECO:0000256" key="5">
    <source>
        <dbReference type="ARBA" id="ARBA00023242"/>
    </source>
</evidence>
<evidence type="ECO:0000259" key="9">
    <source>
        <dbReference type="PROSITE" id="PS51294"/>
    </source>
</evidence>
<feature type="domain" description="HTH myb-type" evidence="9">
    <location>
        <begin position="380"/>
        <end position="435"/>
    </location>
</feature>
<evidence type="ECO:0000313" key="11">
    <source>
        <dbReference type="WBParaSite" id="jg24086"/>
    </source>
</evidence>
<dbReference type="Gene3D" id="1.10.10.60">
    <property type="entry name" value="Homeodomain-like"/>
    <property type="match status" value="4"/>
</dbReference>
<feature type="domain" description="HTH myb-type" evidence="9">
    <location>
        <begin position="330"/>
        <end position="379"/>
    </location>
</feature>
<feature type="domain" description="HTH myb-type" evidence="9">
    <location>
        <begin position="439"/>
        <end position="487"/>
    </location>
</feature>
<evidence type="ECO:0000256" key="3">
    <source>
        <dbReference type="ARBA" id="ARBA00023125"/>
    </source>
</evidence>
<dbReference type="GO" id="GO:0042795">
    <property type="term" value="P:snRNA transcription by RNA polymerase II"/>
    <property type="evidence" value="ECO:0007669"/>
    <property type="project" value="TreeGrafter"/>
</dbReference>
<dbReference type="CDD" id="cd00167">
    <property type="entry name" value="SANT"/>
    <property type="match status" value="3"/>
</dbReference>
<dbReference type="InterPro" id="IPR017930">
    <property type="entry name" value="Myb_dom"/>
</dbReference>
<evidence type="ECO:0000259" key="8">
    <source>
        <dbReference type="PROSITE" id="PS50090"/>
    </source>
</evidence>
<proteinExistence type="predicted"/>
<dbReference type="GO" id="GO:0042796">
    <property type="term" value="P:snRNA transcription by RNA polymerase III"/>
    <property type="evidence" value="ECO:0007669"/>
    <property type="project" value="TreeGrafter"/>
</dbReference>
<dbReference type="PANTHER" id="PTHR46621">
    <property type="entry name" value="SNRNA-ACTIVATING PROTEIN COMPLEX SUBUNIT 4"/>
    <property type="match status" value="1"/>
</dbReference>
<dbReference type="InterPro" id="IPR051575">
    <property type="entry name" value="Myb-like_DNA-bd"/>
</dbReference>
<dbReference type="Pfam" id="PF13921">
    <property type="entry name" value="Myb_DNA-bind_6"/>
    <property type="match status" value="1"/>
</dbReference>
<feature type="domain" description="Myb-like" evidence="8">
    <location>
        <begin position="273"/>
        <end position="324"/>
    </location>
</feature>
<dbReference type="InterPro" id="IPR001005">
    <property type="entry name" value="SANT/Myb"/>
</dbReference>
<evidence type="ECO:0000256" key="4">
    <source>
        <dbReference type="ARBA" id="ARBA00023163"/>
    </source>
</evidence>
<keyword evidence="2" id="KW-0805">Transcription regulation</keyword>
<dbReference type="SUPFAM" id="SSF46689">
    <property type="entry name" value="Homeodomain-like"/>
    <property type="match status" value="3"/>
</dbReference>
<dbReference type="AlphaFoldDB" id="A0A915DVE6"/>
<dbReference type="GO" id="GO:0001006">
    <property type="term" value="F:RNA polymerase III type 3 promoter sequence-specific DNA binding"/>
    <property type="evidence" value="ECO:0007669"/>
    <property type="project" value="TreeGrafter"/>
</dbReference>